<dbReference type="GO" id="GO:0019521">
    <property type="term" value="P:D-gluconate metabolic process"/>
    <property type="evidence" value="ECO:0007669"/>
    <property type="project" value="UniProtKB-KW"/>
</dbReference>
<proteinExistence type="inferred from homology"/>
<dbReference type="InterPro" id="IPR006183">
    <property type="entry name" value="Pgluconate_DH"/>
</dbReference>
<accession>X0XTG7</accession>
<dbReference type="Pfam" id="PF03446">
    <property type="entry name" value="NAD_binding_2"/>
    <property type="match status" value="1"/>
</dbReference>
<dbReference type="InterPro" id="IPR008927">
    <property type="entry name" value="6-PGluconate_DH-like_C_sf"/>
</dbReference>
<dbReference type="Gene3D" id="3.40.50.720">
    <property type="entry name" value="NAD(P)-binding Rossmann-like Domain"/>
    <property type="match status" value="1"/>
</dbReference>
<dbReference type="FunFam" id="3.40.50.720:FF:000007">
    <property type="entry name" value="6-phosphogluconate dehydrogenase, decarboxylating"/>
    <property type="match status" value="1"/>
</dbReference>
<dbReference type="SUPFAM" id="SSF51735">
    <property type="entry name" value="NAD(P)-binding Rossmann-fold domains"/>
    <property type="match status" value="1"/>
</dbReference>
<dbReference type="InterPro" id="IPR013328">
    <property type="entry name" value="6PGD_dom2"/>
</dbReference>
<dbReference type="InterPro" id="IPR006115">
    <property type="entry name" value="6PGDH_NADP-bd"/>
</dbReference>
<dbReference type="Gene3D" id="1.10.1040.10">
    <property type="entry name" value="N-(1-d-carboxylethyl)-l-norvaline Dehydrogenase, domain 2"/>
    <property type="match status" value="1"/>
</dbReference>
<keyword evidence="2" id="KW-0560">Oxidoreductase</keyword>
<evidence type="ECO:0000313" key="5">
    <source>
        <dbReference type="EMBL" id="GAG28171.1"/>
    </source>
</evidence>
<dbReference type="InterPro" id="IPR036291">
    <property type="entry name" value="NAD(P)-bd_dom_sf"/>
</dbReference>
<dbReference type="GO" id="GO:0004616">
    <property type="term" value="F:phosphogluconate dehydrogenase (decarboxylating) activity"/>
    <property type="evidence" value="ECO:0007669"/>
    <property type="project" value="InterPro"/>
</dbReference>
<evidence type="ECO:0000259" key="4">
    <source>
        <dbReference type="SMART" id="SM01350"/>
    </source>
</evidence>
<dbReference type="GO" id="GO:0050661">
    <property type="term" value="F:NADP binding"/>
    <property type="evidence" value="ECO:0007669"/>
    <property type="project" value="InterPro"/>
</dbReference>
<organism evidence="5">
    <name type="scientific">marine sediment metagenome</name>
    <dbReference type="NCBI Taxonomy" id="412755"/>
    <lineage>
        <taxon>unclassified sequences</taxon>
        <taxon>metagenomes</taxon>
        <taxon>ecological metagenomes</taxon>
    </lineage>
</organism>
<evidence type="ECO:0000256" key="2">
    <source>
        <dbReference type="ARBA" id="ARBA00023002"/>
    </source>
</evidence>
<feature type="non-terminal residue" evidence="5">
    <location>
        <position position="1"/>
    </location>
</feature>
<gene>
    <name evidence="5" type="ORF">S01H1_48595</name>
</gene>
<evidence type="ECO:0000256" key="1">
    <source>
        <dbReference type="ARBA" id="ARBA00008419"/>
    </source>
</evidence>
<evidence type="ECO:0000256" key="3">
    <source>
        <dbReference type="ARBA" id="ARBA00023064"/>
    </source>
</evidence>
<feature type="domain" description="6-phosphogluconate dehydrogenase C-terminal" evidence="4">
    <location>
        <begin position="184"/>
        <end position="262"/>
    </location>
</feature>
<dbReference type="AlphaFoldDB" id="X0XTG7"/>
<feature type="non-terminal residue" evidence="5">
    <location>
        <position position="262"/>
    </location>
</feature>
<dbReference type="PRINTS" id="PR00076">
    <property type="entry name" value="6PGDHDRGNASE"/>
</dbReference>
<dbReference type="PANTHER" id="PTHR11811">
    <property type="entry name" value="6-PHOSPHOGLUCONATE DEHYDROGENASE"/>
    <property type="match status" value="1"/>
</dbReference>
<comment type="similarity">
    <text evidence="1">Belongs to the 6-phosphogluconate dehydrogenase family.</text>
</comment>
<comment type="caution">
    <text evidence="5">The sequence shown here is derived from an EMBL/GenBank/DDBJ whole genome shotgun (WGS) entry which is preliminary data.</text>
</comment>
<protein>
    <recommendedName>
        <fullName evidence="4">6-phosphogluconate dehydrogenase C-terminal domain-containing protein</fullName>
    </recommendedName>
</protein>
<sequence length="262" mass="28349">HMEAHMTDSDIGLIGLAVMGQNLVLNMERNGYRVAVYNRTAAKTEEFITGPGSGKNIVSTFSVGELVNSISKPRKVMIMVKSGAPVDAVIDQLKPHLYPGDLVIDGGNSFYRDTERRSAELAKEGINFLGVGISGGEDGALWGPSIMPGGQPEAYALVQSIYEAIAAKVNGEPCVTYIGSRGSGHYVKMVHNGIEYGDMQLIAEAYDMLHRGLDLSTSELHDTFAKWNEGVLASYLIEITAEIFTHVDEGTGRPLIDMILDK</sequence>
<dbReference type="Pfam" id="PF00393">
    <property type="entry name" value="6PGD"/>
    <property type="match status" value="1"/>
</dbReference>
<dbReference type="GO" id="GO:0006098">
    <property type="term" value="P:pentose-phosphate shunt"/>
    <property type="evidence" value="ECO:0007669"/>
    <property type="project" value="InterPro"/>
</dbReference>
<dbReference type="InterPro" id="IPR006114">
    <property type="entry name" value="6PGDH_C"/>
</dbReference>
<keyword evidence="3" id="KW-0311">Gluconate utilization</keyword>
<name>X0XTG7_9ZZZZ</name>
<dbReference type="SUPFAM" id="SSF48179">
    <property type="entry name" value="6-phosphogluconate dehydrogenase C-terminal domain-like"/>
    <property type="match status" value="1"/>
</dbReference>
<reference evidence="5" key="1">
    <citation type="journal article" date="2014" name="Front. Microbiol.">
        <title>High frequency of phylogenetically diverse reductive dehalogenase-homologous genes in deep subseafloor sedimentary metagenomes.</title>
        <authorList>
            <person name="Kawai M."/>
            <person name="Futagami T."/>
            <person name="Toyoda A."/>
            <person name="Takaki Y."/>
            <person name="Nishi S."/>
            <person name="Hori S."/>
            <person name="Arai W."/>
            <person name="Tsubouchi T."/>
            <person name="Morono Y."/>
            <person name="Uchiyama I."/>
            <person name="Ito T."/>
            <person name="Fujiyama A."/>
            <person name="Inagaki F."/>
            <person name="Takami H."/>
        </authorList>
    </citation>
    <scope>NUCLEOTIDE SEQUENCE</scope>
    <source>
        <strain evidence="5">Expedition CK06-06</strain>
    </source>
</reference>
<dbReference type="SMART" id="SM01350">
    <property type="entry name" value="6PGD"/>
    <property type="match status" value="1"/>
</dbReference>
<dbReference type="EMBL" id="BARS01031211">
    <property type="protein sequence ID" value="GAG28171.1"/>
    <property type="molecule type" value="Genomic_DNA"/>
</dbReference>